<keyword evidence="2 3" id="KW-0067">ATP-binding</keyword>
<dbReference type="Proteomes" id="UP000692954">
    <property type="component" value="Unassembled WGS sequence"/>
</dbReference>
<evidence type="ECO:0000259" key="5">
    <source>
        <dbReference type="PROSITE" id="PS50011"/>
    </source>
</evidence>
<feature type="domain" description="Protein kinase" evidence="5">
    <location>
        <begin position="2"/>
        <end position="256"/>
    </location>
</feature>
<dbReference type="InterPro" id="IPR000719">
    <property type="entry name" value="Prot_kinase_dom"/>
</dbReference>
<dbReference type="PANTHER" id="PTHR44167">
    <property type="entry name" value="OVARIAN-SPECIFIC SERINE/THREONINE-PROTEIN KINASE LOK-RELATED"/>
    <property type="match status" value="1"/>
</dbReference>
<name>A0A8S1QEM7_9CILI</name>
<dbReference type="FunFam" id="1.10.510.10:FF:000810">
    <property type="entry name" value="Uncharacterized protein"/>
    <property type="match status" value="1"/>
</dbReference>
<keyword evidence="4" id="KW-0418">Kinase</keyword>
<dbReference type="OrthoDB" id="4062651at2759"/>
<protein>
    <recommendedName>
        <fullName evidence="5">Protein kinase domain-containing protein</fullName>
    </recommendedName>
</protein>
<evidence type="ECO:0000256" key="1">
    <source>
        <dbReference type="ARBA" id="ARBA00022741"/>
    </source>
</evidence>
<evidence type="ECO:0000313" key="7">
    <source>
        <dbReference type="Proteomes" id="UP000692954"/>
    </source>
</evidence>
<evidence type="ECO:0000313" key="6">
    <source>
        <dbReference type="EMBL" id="CAD8113045.1"/>
    </source>
</evidence>
<dbReference type="GO" id="GO:0005634">
    <property type="term" value="C:nucleus"/>
    <property type="evidence" value="ECO:0007669"/>
    <property type="project" value="TreeGrafter"/>
</dbReference>
<dbReference type="SMART" id="SM00220">
    <property type="entry name" value="S_TKc"/>
    <property type="match status" value="1"/>
</dbReference>
<comment type="caution">
    <text evidence="6">The sequence shown here is derived from an EMBL/GenBank/DDBJ whole genome shotgun (WGS) entry which is preliminary data.</text>
</comment>
<accession>A0A8S1QEM7</accession>
<keyword evidence="7" id="KW-1185">Reference proteome</keyword>
<dbReference type="AlphaFoldDB" id="A0A8S1QEM7"/>
<proteinExistence type="inferred from homology"/>
<dbReference type="Pfam" id="PF00069">
    <property type="entry name" value="Pkinase"/>
    <property type="match status" value="1"/>
</dbReference>
<dbReference type="GO" id="GO:0005524">
    <property type="term" value="F:ATP binding"/>
    <property type="evidence" value="ECO:0007669"/>
    <property type="project" value="UniProtKB-UniRule"/>
</dbReference>
<dbReference type="GO" id="GO:0004674">
    <property type="term" value="F:protein serine/threonine kinase activity"/>
    <property type="evidence" value="ECO:0007669"/>
    <property type="project" value="UniProtKB-KW"/>
</dbReference>
<evidence type="ECO:0000256" key="4">
    <source>
        <dbReference type="RuleBase" id="RU000304"/>
    </source>
</evidence>
<dbReference type="PROSITE" id="PS00108">
    <property type="entry name" value="PROTEIN_KINASE_ST"/>
    <property type="match status" value="1"/>
</dbReference>
<keyword evidence="1 3" id="KW-0547">Nucleotide-binding</keyword>
<feature type="binding site" evidence="3">
    <location>
        <position position="30"/>
    </location>
    <ligand>
        <name>ATP</name>
        <dbReference type="ChEBI" id="CHEBI:30616"/>
    </ligand>
</feature>
<dbReference type="PROSITE" id="PS50011">
    <property type="entry name" value="PROTEIN_KINASE_DOM"/>
    <property type="match status" value="1"/>
</dbReference>
<dbReference type="GO" id="GO:0044773">
    <property type="term" value="P:mitotic DNA damage checkpoint signaling"/>
    <property type="evidence" value="ECO:0007669"/>
    <property type="project" value="TreeGrafter"/>
</dbReference>
<comment type="similarity">
    <text evidence="4">Belongs to the protein kinase superfamily.</text>
</comment>
<evidence type="ECO:0000256" key="2">
    <source>
        <dbReference type="ARBA" id="ARBA00022840"/>
    </source>
</evidence>
<gene>
    <name evidence="6" type="ORF">PSON_ATCC_30995.1.T1020084</name>
</gene>
<dbReference type="InterPro" id="IPR017441">
    <property type="entry name" value="Protein_kinase_ATP_BS"/>
</dbReference>
<dbReference type="InterPro" id="IPR008271">
    <property type="entry name" value="Ser/Thr_kinase_AS"/>
</dbReference>
<dbReference type="PANTHER" id="PTHR44167:SF30">
    <property type="entry name" value="PHOSPHORYLASE KINASE"/>
    <property type="match status" value="1"/>
</dbReference>
<dbReference type="PROSITE" id="PS00107">
    <property type="entry name" value="PROTEIN_KINASE_ATP"/>
    <property type="match status" value="1"/>
</dbReference>
<reference evidence="6" key="1">
    <citation type="submission" date="2021-01" db="EMBL/GenBank/DDBJ databases">
        <authorList>
            <consortium name="Genoscope - CEA"/>
            <person name="William W."/>
        </authorList>
    </citation>
    <scope>NUCLEOTIDE SEQUENCE</scope>
</reference>
<sequence length="275" mass="32519">MKISQEIIGTGLTSQVKVVQIKEDYYAIKKFRDNYSVKQIRKEINILKYLNHPNIIQIIDYNLESKYIITELLNKMDLFDILAKNKKAFKINSIKYFSKQLAQVIQYLHEKGFAHRDIKLENILLDDNFNLRLCDFGLGEEMDSNLVQKSLGTLGYLAPEFYSDGLISAQELGKADIYSLGICIFVLGFAHPPYKSNTTQCPYWNLLQMGQWQQYWELIDKQNKFNQDFYSFIEGMLDQDPSKRFTIQEVLQHQFLIGEWKEEFEMEIRERLFKQ</sequence>
<keyword evidence="4" id="KW-0808">Transferase</keyword>
<organism evidence="6 7">
    <name type="scientific">Paramecium sonneborni</name>
    <dbReference type="NCBI Taxonomy" id="65129"/>
    <lineage>
        <taxon>Eukaryota</taxon>
        <taxon>Sar</taxon>
        <taxon>Alveolata</taxon>
        <taxon>Ciliophora</taxon>
        <taxon>Intramacronucleata</taxon>
        <taxon>Oligohymenophorea</taxon>
        <taxon>Peniculida</taxon>
        <taxon>Parameciidae</taxon>
        <taxon>Paramecium</taxon>
    </lineage>
</organism>
<dbReference type="PIRSF" id="PIRSF000654">
    <property type="entry name" value="Integrin-linked_kinase"/>
    <property type="match status" value="1"/>
</dbReference>
<keyword evidence="4" id="KW-0723">Serine/threonine-protein kinase</keyword>
<evidence type="ECO:0000256" key="3">
    <source>
        <dbReference type="PROSITE-ProRule" id="PRU10141"/>
    </source>
</evidence>
<dbReference type="EMBL" id="CAJJDN010000102">
    <property type="protein sequence ID" value="CAD8113045.1"/>
    <property type="molecule type" value="Genomic_DNA"/>
</dbReference>